<sequence>HECCDDINEADAAADDNAMAMSVHDNVGVPDAVANDNANDAPEIINHTDPPIYGFQIVLWGSLVKKGDDLDEAKANQKAFKETHSEGVSAADNGEVVKETQLPDLHEVVFQLRALKRIKKETLLDCPPVIGSYLKEIHIVC</sequence>
<gene>
    <name evidence="1" type="ORF">Tci_827822</name>
</gene>
<dbReference type="EMBL" id="BKCJ010966882">
    <property type="protein sequence ID" value="GFC55852.1"/>
    <property type="molecule type" value="Genomic_DNA"/>
</dbReference>
<protein>
    <submittedName>
        <fullName evidence="1">Uncharacterized protein</fullName>
    </submittedName>
</protein>
<comment type="caution">
    <text evidence="1">The sequence shown here is derived from an EMBL/GenBank/DDBJ whole genome shotgun (WGS) entry which is preliminary data.</text>
</comment>
<proteinExistence type="predicted"/>
<dbReference type="AlphaFoldDB" id="A0A699Q5Z6"/>
<name>A0A699Q5Z6_TANCI</name>
<organism evidence="1">
    <name type="scientific">Tanacetum cinerariifolium</name>
    <name type="common">Dalmatian daisy</name>
    <name type="synonym">Chrysanthemum cinerariifolium</name>
    <dbReference type="NCBI Taxonomy" id="118510"/>
    <lineage>
        <taxon>Eukaryota</taxon>
        <taxon>Viridiplantae</taxon>
        <taxon>Streptophyta</taxon>
        <taxon>Embryophyta</taxon>
        <taxon>Tracheophyta</taxon>
        <taxon>Spermatophyta</taxon>
        <taxon>Magnoliopsida</taxon>
        <taxon>eudicotyledons</taxon>
        <taxon>Gunneridae</taxon>
        <taxon>Pentapetalae</taxon>
        <taxon>asterids</taxon>
        <taxon>campanulids</taxon>
        <taxon>Asterales</taxon>
        <taxon>Asteraceae</taxon>
        <taxon>Asteroideae</taxon>
        <taxon>Anthemideae</taxon>
        <taxon>Anthemidinae</taxon>
        <taxon>Tanacetum</taxon>
    </lineage>
</organism>
<accession>A0A699Q5Z6</accession>
<evidence type="ECO:0000313" key="1">
    <source>
        <dbReference type="EMBL" id="GFC55852.1"/>
    </source>
</evidence>
<feature type="non-terminal residue" evidence="1">
    <location>
        <position position="1"/>
    </location>
</feature>
<reference evidence="1" key="1">
    <citation type="journal article" date="2019" name="Sci. Rep.">
        <title>Draft genome of Tanacetum cinerariifolium, the natural source of mosquito coil.</title>
        <authorList>
            <person name="Yamashiro T."/>
            <person name="Shiraishi A."/>
            <person name="Satake H."/>
            <person name="Nakayama K."/>
        </authorList>
    </citation>
    <scope>NUCLEOTIDE SEQUENCE</scope>
</reference>